<comment type="subcellular location">
    <subcellularLocation>
        <location evidence="1 9">Cytoplasm</location>
    </subcellularLocation>
</comment>
<protein>
    <recommendedName>
        <fullName evidence="9 10">Pyrroline-5-carboxylate reductase</fullName>
        <shortName evidence="9">P5C reductase</shortName>
        <shortName evidence="9">P5CR</shortName>
        <ecNumber evidence="9 10">1.5.1.2</ecNumber>
    </recommendedName>
    <alternativeName>
        <fullName evidence="9">PCA reductase</fullName>
    </alternativeName>
</protein>
<evidence type="ECO:0000256" key="7">
    <source>
        <dbReference type="ARBA" id="ARBA00023002"/>
    </source>
</evidence>
<comment type="similarity">
    <text evidence="2 9 12">Belongs to the pyrroline-5-carboxylate reductase family.</text>
</comment>
<sequence>MTEKIGFIGAGNMGQAIIKGLLKAGLYSEKNIIIYDVEPLMIQLKGELGVGTALSEADLVSQVDLTIIAVKPNMMKTVLSAIKTEVDETKVILSIAAGVTLATIAEELPAATKIMRVMPNTPALVGEGMSSLSINQYVTEEEQALAVTILSSLGKVELVQEYLIDAVVGVSGSAPAYVYLFIEALADGAVLAGLPRAQAYQFAAQTVLGSAKMVLESGKHPAELKDMVCSPGGTTIEAVHALETGQFRATVMNAVKAAAERNRELS</sequence>
<dbReference type="PANTHER" id="PTHR11645">
    <property type="entry name" value="PYRROLINE-5-CARBOXYLATE REDUCTASE"/>
    <property type="match status" value="1"/>
</dbReference>
<keyword evidence="7 9" id="KW-0560">Oxidoreductase</keyword>
<comment type="function">
    <text evidence="8 9">Catalyzes the reduction of 1-pyrroline-5-carboxylate (PCA) to L-proline.</text>
</comment>
<dbReference type="Pfam" id="PF14748">
    <property type="entry name" value="P5CR_dimer"/>
    <property type="match status" value="1"/>
</dbReference>
<evidence type="ECO:0000256" key="3">
    <source>
        <dbReference type="ARBA" id="ARBA00022490"/>
    </source>
</evidence>
<evidence type="ECO:0000256" key="12">
    <source>
        <dbReference type="RuleBase" id="RU003903"/>
    </source>
</evidence>
<dbReference type="RefSeq" id="WP_209529817.1">
    <property type="nucleotide sequence ID" value="NZ_JAEEGA010000011.1"/>
</dbReference>
<dbReference type="GO" id="GO:0055129">
    <property type="term" value="P:L-proline biosynthetic process"/>
    <property type="evidence" value="ECO:0007669"/>
    <property type="project" value="UniProtKB-UniRule"/>
</dbReference>
<comment type="caution">
    <text evidence="15">The sequence shown here is derived from an EMBL/GenBank/DDBJ whole genome shotgun (WGS) entry which is preliminary data.</text>
</comment>
<dbReference type="InterPro" id="IPR000304">
    <property type="entry name" value="Pyrroline-COOH_reductase"/>
</dbReference>
<dbReference type="InterPro" id="IPR028939">
    <property type="entry name" value="P5C_Rdtase_cat_N"/>
</dbReference>
<feature type="binding site" evidence="11">
    <location>
        <begin position="69"/>
        <end position="72"/>
    </location>
    <ligand>
        <name>NADP(+)</name>
        <dbReference type="ChEBI" id="CHEBI:58349"/>
    </ligand>
</feature>
<evidence type="ECO:0000256" key="5">
    <source>
        <dbReference type="ARBA" id="ARBA00022650"/>
    </source>
</evidence>
<dbReference type="AlphaFoldDB" id="A0A940SXM9"/>
<evidence type="ECO:0000256" key="2">
    <source>
        <dbReference type="ARBA" id="ARBA00005525"/>
    </source>
</evidence>
<name>A0A940SXM9_9ENTE</name>
<dbReference type="FunFam" id="1.10.3730.10:FF:000001">
    <property type="entry name" value="Pyrroline-5-carboxylate reductase"/>
    <property type="match status" value="1"/>
</dbReference>
<dbReference type="PROSITE" id="PS00521">
    <property type="entry name" value="P5CR"/>
    <property type="match status" value="1"/>
</dbReference>
<dbReference type="PANTHER" id="PTHR11645:SF0">
    <property type="entry name" value="PYRROLINE-5-CARBOXYLATE REDUCTASE 3"/>
    <property type="match status" value="1"/>
</dbReference>
<evidence type="ECO:0000256" key="11">
    <source>
        <dbReference type="PIRSR" id="PIRSR000193-1"/>
    </source>
</evidence>
<evidence type="ECO:0000313" key="16">
    <source>
        <dbReference type="Proteomes" id="UP000674938"/>
    </source>
</evidence>
<dbReference type="SUPFAM" id="SSF51735">
    <property type="entry name" value="NAD(P)-binding Rossmann-fold domains"/>
    <property type="match status" value="1"/>
</dbReference>
<comment type="pathway">
    <text evidence="9 12">Amino-acid biosynthesis; L-proline biosynthesis; L-proline from L-glutamate 5-semialdehyde: step 1/1.</text>
</comment>
<dbReference type="Pfam" id="PF03807">
    <property type="entry name" value="F420_oxidored"/>
    <property type="match status" value="1"/>
</dbReference>
<keyword evidence="3 9" id="KW-0963">Cytoplasm</keyword>
<dbReference type="PIRSF" id="PIRSF000193">
    <property type="entry name" value="Pyrrol-5-carb_rd"/>
    <property type="match status" value="1"/>
</dbReference>
<organism evidence="15 16">
    <name type="scientific">Vagococcus allomyrinae</name>
    <dbReference type="NCBI Taxonomy" id="2794353"/>
    <lineage>
        <taxon>Bacteria</taxon>
        <taxon>Bacillati</taxon>
        <taxon>Bacillota</taxon>
        <taxon>Bacilli</taxon>
        <taxon>Lactobacillales</taxon>
        <taxon>Enterococcaceae</taxon>
        <taxon>Vagococcus</taxon>
    </lineage>
</organism>
<dbReference type="Proteomes" id="UP000674938">
    <property type="component" value="Unassembled WGS sequence"/>
</dbReference>
<keyword evidence="6 9" id="KW-0521">NADP</keyword>
<evidence type="ECO:0000313" key="15">
    <source>
        <dbReference type="EMBL" id="MBP1042538.1"/>
    </source>
</evidence>
<dbReference type="NCBIfam" id="TIGR00112">
    <property type="entry name" value="proC"/>
    <property type="match status" value="1"/>
</dbReference>
<comment type="catalytic activity">
    <reaction evidence="9 12">
        <text>L-proline + NADP(+) = (S)-1-pyrroline-5-carboxylate + NADPH + 2 H(+)</text>
        <dbReference type="Rhea" id="RHEA:14109"/>
        <dbReference type="ChEBI" id="CHEBI:15378"/>
        <dbReference type="ChEBI" id="CHEBI:17388"/>
        <dbReference type="ChEBI" id="CHEBI:57783"/>
        <dbReference type="ChEBI" id="CHEBI:58349"/>
        <dbReference type="ChEBI" id="CHEBI:60039"/>
        <dbReference type="EC" id="1.5.1.2"/>
    </reaction>
</comment>
<dbReference type="InterPro" id="IPR029036">
    <property type="entry name" value="P5CR_dimer"/>
</dbReference>
<proteinExistence type="inferred from homology"/>
<dbReference type="InterPro" id="IPR053790">
    <property type="entry name" value="P5CR-like_CS"/>
</dbReference>
<evidence type="ECO:0000256" key="6">
    <source>
        <dbReference type="ARBA" id="ARBA00022857"/>
    </source>
</evidence>
<dbReference type="InterPro" id="IPR036291">
    <property type="entry name" value="NAD(P)-bd_dom_sf"/>
</dbReference>
<evidence type="ECO:0000256" key="8">
    <source>
        <dbReference type="ARBA" id="ARBA00058118"/>
    </source>
</evidence>
<accession>A0A940SXM9</accession>
<reference evidence="15" key="1">
    <citation type="submission" date="2020-12" db="EMBL/GenBank/DDBJ databases">
        <title>Vagococcus allomyrinae sp. nov. and Enterococcus lavae sp. nov., isolated from the larvae of Allomyrina dichotoma.</title>
        <authorList>
            <person name="Lee S.D."/>
        </authorList>
    </citation>
    <scope>NUCLEOTIDE SEQUENCE</scope>
    <source>
        <strain evidence="15">BWB3-3</strain>
    </source>
</reference>
<evidence type="ECO:0000259" key="14">
    <source>
        <dbReference type="Pfam" id="PF14748"/>
    </source>
</evidence>
<dbReference type="Gene3D" id="3.40.50.720">
    <property type="entry name" value="NAD(P)-binding Rossmann-like Domain"/>
    <property type="match status" value="1"/>
</dbReference>
<dbReference type="Gene3D" id="1.10.3730.10">
    <property type="entry name" value="ProC C-terminal domain-like"/>
    <property type="match status" value="1"/>
</dbReference>
<feature type="domain" description="Pyrroline-5-carboxylate reductase dimerisation" evidence="14">
    <location>
        <begin position="161"/>
        <end position="265"/>
    </location>
</feature>
<keyword evidence="4 9" id="KW-0028">Amino-acid biosynthesis</keyword>
<feature type="binding site" evidence="11">
    <location>
        <begin position="8"/>
        <end position="13"/>
    </location>
    <ligand>
        <name>NADP(+)</name>
        <dbReference type="ChEBI" id="CHEBI:58349"/>
    </ligand>
</feature>
<dbReference type="SUPFAM" id="SSF48179">
    <property type="entry name" value="6-phosphogluconate dehydrogenase C-terminal domain-like"/>
    <property type="match status" value="1"/>
</dbReference>
<evidence type="ECO:0000256" key="9">
    <source>
        <dbReference type="HAMAP-Rule" id="MF_01925"/>
    </source>
</evidence>
<comment type="catalytic activity">
    <reaction evidence="9">
        <text>L-proline + NAD(+) = (S)-1-pyrroline-5-carboxylate + NADH + 2 H(+)</text>
        <dbReference type="Rhea" id="RHEA:14105"/>
        <dbReference type="ChEBI" id="CHEBI:15378"/>
        <dbReference type="ChEBI" id="CHEBI:17388"/>
        <dbReference type="ChEBI" id="CHEBI:57540"/>
        <dbReference type="ChEBI" id="CHEBI:57945"/>
        <dbReference type="ChEBI" id="CHEBI:60039"/>
        <dbReference type="EC" id="1.5.1.2"/>
    </reaction>
</comment>
<keyword evidence="16" id="KW-1185">Reference proteome</keyword>
<dbReference type="EC" id="1.5.1.2" evidence="9 10"/>
<dbReference type="EMBL" id="JAEEGA010000011">
    <property type="protein sequence ID" value="MBP1042538.1"/>
    <property type="molecule type" value="Genomic_DNA"/>
</dbReference>
<evidence type="ECO:0000256" key="10">
    <source>
        <dbReference type="NCBIfam" id="TIGR00112"/>
    </source>
</evidence>
<evidence type="ECO:0000256" key="1">
    <source>
        <dbReference type="ARBA" id="ARBA00004496"/>
    </source>
</evidence>
<dbReference type="InterPro" id="IPR008927">
    <property type="entry name" value="6-PGluconate_DH-like_C_sf"/>
</dbReference>
<dbReference type="GO" id="GO:0005737">
    <property type="term" value="C:cytoplasm"/>
    <property type="evidence" value="ECO:0007669"/>
    <property type="project" value="UniProtKB-SubCell"/>
</dbReference>
<dbReference type="GO" id="GO:0004735">
    <property type="term" value="F:pyrroline-5-carboxylate reductase activity"/>
    <property type="evidence" value="ECO:0007669"/>
    <property type="project" value="UniProtKB-UniRule"/>
</dbReference>
<dbReference type="HAMAP" id="MF_01925">
    <property type="entry name" value="P5C_reductase"/>
    <property type="match status" value="1"/>
</dbReference>
<evidence type="ECO:0000259" key="13">
    <source>
        <dbReference type="Pfam" id="PF03807"/>
    </source>
</evidence>
<gene>
    <name evidence="9 15" type="primary">proC</name>
    <name evidence="15" type="ORF">I6N95_16090</name>
</gene>
<evidence type="ECO:0000256" key="4">
    <source>
        <dbReference type="ARBA" id="ARBA00022605"/>
    </source>
</evidence>
<dbReference type="FunFam" id="3.40.50.720:FF:000190">
    <property type="entry name" value="Pyrroline-5-carboxylate reductase"/>
    <property type="match status" value="1"/>
</dbReference>
<keyword evidence="5 9" id="KW-0641">Proline biosynthesis</keyword>
<feature type="domain" description="Pyrroline-5-carboxylate reductase catalytic N-terminal" evidence="13">
    <location>
        <begin position="4"/>
        <end position="98"/>
    </location>
</feature>